<dbReference type="SMART" id="SM00360">
    <property type="entry name" value="RRM"/>
    <property type="match status" value="2"/>
</dbReference>
<dbReference type="CDD" id="cd12281">
    <property type="entry name" value="RRM1_TatSF1_like"/>
    <property type="match status" value="1"/>
</dbReference>
<dbReference type="eggNOG" id="KOG1548">
    <property type="taxonomic scope" value="Eukaryota"/>
</dbReference>
<evidence type="ECO:0000256" key="4">
    <source>
        <dbReference type="ARBA" id="ARBA00022884"/>
    </source>
</evidence>
<proteinExistence type="inferred from homology"/>
<dbReference type="FunCoup" id="W2RLE2">
    <property type="interactions" value="71"/>
</dbReference>
<dbReference type="EMBL" id="KB822725">
    <property type="protein sequence ID" value="ETN36549.1"/>
    <property type="molecule type" value="Genomic_DNA"/>
</dbReference>
<feature type="domain" description="RRM" evidence="8">
    <location>
        <begin position="107"/>
        <end position="198"/>
    </location>
</feature>
<dbReference type="PROSITE" id="PS50102">
    <property type="entry name" value="RRM"/>
    <property type="match status" value="1"/>
</dbReference>
<reference evidence="9 10" key="1">
    <citation type="submission" date="2013-03" db="EMBL/GenBank/DDBJ databases">
        <title>The Genome Sequence of Phialophora europaea CBS 101466.</title>
        <authorList>
            <consortium name="The Broad Institute Genomics Platform"/>
            <person name="Cuomo C."/>
            <person name="de Hoog S."/>
            <person name="Gorbushina A."/>
            <person name="Walker B."/>
            <person name="Young S.K."/>
            <person name="Zeng Q."/>
            <person name="Gargeya S."/>
            <person name="Fitzgerald M."/>
            <person name="Haas B."/>
            <person name="Abouelleil A."/>
            <person name="Allen A.W."/>
            <person name="Alvarado L."/>
            <person name="Arachchi H.M."/>
            <person name="Berlin A.M."/>
            <person name="Chapman S.B."/>
            <person name="Gainer-Dewar J."/>
            <person name="Goldberg J."/>
            <person name="Griggs A."/>
            <person name="Gujja S."/>
            <person name="Hansen M."/>
            <person name="Howarth C."/>
            <person name="Imamovic A."/>
            <person name="Ireland A."/>
            <person name="Larimer J."/>
            <person name="McCowan C."/>
            <person name="Murphy C."/>
            <person name="Pearson M."/>
            <person name="Poon T.W."/>
            <person name="Priest M."/>
            <person name="Roberts A."/>
            <person name="Saif S."/>
            <person name="Shea T."/>
            <person name="Sisk P."/>
            <person name="Sykes S."/>
            <person name="Wortman J."/>
            <person name="Nusbaum C."/>
            <person name="Birren B."/>
        </authorList>
    </citation>
    <scope>NUCLEOTIDE SEQUENCE [LARGE SCALE GENOMIC DNA]</scope>
    <source>
        <strain evidence="9 10">CBS 101466</strain>
    </source>
</reference>
<dbReference type="Proteomes" id="UP000030752">
    <property type="component" value="Unassembled WGS sequence"/>
</dbReference>
<evidence type="ECO:0000313" key="9">
    <source>
        <dbReference type="EMBL" id="ETN36549.1"/>
    </source>
</evidence>
<evidence type="ECO:0000256" key="7">
    <source>
        <dbReference type="SAM" id="MobiDB-lite"/>
    </source>
</evidence>
<keyword evidence="10" id="KW-1185">Reference proteome</keyword>
<keyword evidence="4 6" id="KW-0694">RNA-binding</keyword>
<evidence type="ECO:0000256" key="6">
    <source>
        <dbReference type="PROSITE-ProRule" id="PRU00176"/>
    </source>
</evidence>
<organism evidence="9 10">
    <name type="scientific">Cyphellophora europaea (strain CBS 101466)</name>
    <name type="common">Phialophora europaea</name>
    <dbReference type="NCBI Taxonomy" id="1220924"/>
    <lineage>
        <taxon>Eukaryota</taxon>
        <taxon>Fungi</taxon>
        <taxon>Dikarya</taxon>
        <taxon>Ascomycota</taxon>
        <taxon>Pezizomycotina</taxon>
        <taxon>Eurotiomycetes</taxon>
        <taxon>Chaetothyriomycetidae</taxon>
        <taxon>Chaetothyriales</taxon>
        <taxon>Cyphellophoraceae</taxon>
        <taxon>Cyphellophora</taxon>
    </lineage>
</organism>
<evidence type="ECO:0000313" key="10">
    <source>
        <dbReference type="Proteomes" id="UP000030752"/>
    </source>
</evidence>
<gene>
    <name evidence="9" type="ORF">HMPREF1541_08827</name>
</gene>
<dbReference type="InterPro" id="IPR000504">
    <property type="entry name" value="RRM_dom"/>
</dbReference>
<dbReference type="InterPro" id="IPR035979">
    <property type="entry name" value="RBD_domain_sf"/>
</dbReference>
<dbReference type="InterPro" id="IPR034393">
    <property type="entry name" value="TatSF1-like"/>
</dbReference>
<dbReference type="AlphaFoldDB" id="W2RLE2"/>
<evidence type="ECO:0000256" key="2">
    <source>
        <dbReference type="ARBA" id="ARBA00022664"/>
    </source>
</evidence>
<keyword evidence="3" id="KW-0677">Repeat</keyword>
<dbReference type="SUPFAM" id="SSF54928">
    <property type="entry name" value="RNA-binding domain, RBD"/>
    <property type="match status" value="2"/>
</dbReference>
<sequence length="373" mass="42621">MADSKPEEGHQTGFPQSPSAFDDDPRVSFSRLDDKYILETDEGNEYEWDSDLKRWVPVLDQELLDQQAAVYRVEGVDENAPAAQNKKKRKQNGDESGQKQKKARVNTACYVTSLPLDADKDEIKHVFGKMGMIAEEIDSGQPRIKMYEDDKGQFKGDALIVYFRPESVDLAIQMLDDTEFRLGSQGLNGNMRVQAADFSYKAQQEAPEKKNKRDQQKVIKKTQKMNHRLADWDDDDPQQLAETSSKWDKVVILKHMFTPKELEEDPSAILDIKEDIRDECSKLGNITNVVLYDLEATGVASVKFTDPDAALACVELMNGRWFDERQLEAYIANGTERFKKSSDKSQLLGGDENEDENEESRIDKFGEWLEEER</sequence>
<dbReference type="OrthoDB" id="10258585at2759"/>
<keyword evidence="2" id="KW-0507">mRNA processing</keyword>
<protein>
    <recommendedName>
        <fullName evidence="8">RRM domain-containing protein</fullName>
    </recommendedName>
</protein>
<dbReference type="InterPro" id="IPR012677">
    <property type="entry name" value="Nucleotide-bd_a/b_plait_sf"/>
</dbReference>
<dbReference type="PANTHER" id="PTHR15608">
    <property type="entry name" value="SPLICING FACTOR U2AF-ASSOCIATED PROTEIN 2"/>
    <property type="match status" value="1"/>
</dbReference>
<dbReference type="GO" id="GO:0005684">
    <property type="term" value="C:U2-type spliceosomal complex"/>
    <property type="evidence" value="ECO:0007669"/>
    <property type="project" value="TreeGrafter"/>
</dbReference>
<evidence type="ECO:0000256" key="3">
    <source>
        <dbReference type="ARBA" id="ARBA00022737"/>
    </source>
</evidence>
<dbReference type="FunFam" id="3.30.70.330:FF:000105">
    <property type="entry name" value="HIV Tat-specific factor 1 homolog"/>
    <property type="match status" value="1"/>
</dbReference>
<feature type="compositionally biased region" description="Basic and acidic residues" evidence="7">
    <location>
        <begin position="1"/>
        <end position="10"/>
    </location>
</feature>
<feature type="region of interest" description="Disordered" evidence="7">
    <location>
        <begin position="338"/>
        <end position="373"/>
    </location>
</feature>
<evidence type="ECO:0000256" key="1">
    <source>
        <dbReference type="ARBA" id="ARBA00007747"/>
    </source>
</evidence>
<dbReference type="STRING" id="1220924.W2RLE2"/>
<keyword evidence="5" id="KW-0508">mRNA splicing</keyword>
<dbReference type="InParanoid" id="W2RLE2"/>
<dbReference type="GeneID" id="19976166"/>
<feature type="region of interest" description="Disordered" evidence="7">
    <location>
        <begin position="1"/>
        <end position="27"/>
    </location>
</feature>
<name>W2RLE2_CYPE1</name>
<dbReference type="VEuPathDB" id="FungiDB:HMPREF1541_08827"/>
<dbReference type="Pfam" id="PF00076">
    <property type="entry name" value="RRM_1"/>
    <property type="match status" value="2"/>
</dbReference>
<dbReference type="HOGENOM" id="CLU_026945_0_2_1"/>
<dbReference type="GO" id="GO:0000398">
    <property type="term" value="P:mRNA splicing, via spliceosome"/>
    <property type="evidence" value="ECO:0007669"/>
    <property type="project" value="InterPro"/>
</dbReference>
<evidence type="ECO:0000256" key="5">
    <source>
        <dbReference type="ARBA" id="ARBA00023187"/>
    </source>
</evidence>
<dbReference type="PANTHER" id="PTHR15608:SF0">
    <property type="entry name" value="HIV TAT-SPECIFIC FACTOR 1"/>
    <property type="match status" value="1"/>
</dbReference>
<dbReference type="Gene3D" id="3.30.70.330">
    <property type="match status" value="2"/>
</dbReference>
<dbReference type="InterPro" id="IPR034392">
    <property type="entry name" value="TatSF1-like_RRM1"/>
</dbReference>
<accession>W2RLE2</accession>
<comment type="similarity">
    <text evidence="1">Belongs to the HTATSF1 family.</text>
</comment>
<dbReference type="RefSeq" id="XP_008721367.1">
    <property type="nucleotide sequence ID" value="XM_008723145.1"/>
</dbReference>
<dbReference type="CDD" id="cd12285">
    <property type="entry name" value="RRM3_RBM39_like"/>
    <property type="match status" value="1"/>
</dbReference>
<dbReference type="GO" id="GO:0003723">
    <property type="term" value="F:RNA binding"/>
    <property type="evidence" value="ECO:0007669"/>
    <property type="project" value="UniProtKB-UniRule"/>
</dbReference>
<feature type="region of interest" description="Disordered" evidence="7">
    <location>
        <begin position="79"/>
        <end position="102"/>
    </location>
</feature>
<evidence type="ECO:0000259" key="8">
    <source>
        <dbReference type="PROSITE" id="PS50102"/>
    </source>
</evidence>
<dbReference type="GO" id="GO:0005686">
    <property type="term" value="C:U2 snRNP"/>
    <property type="evidence" value="ECO:0007669"/>
    <property type="project" value="TreeGrafter"/>
</dbReference>